<evidence type="ECO:0000256" key="2">
    <source>
        <dbReference type="ARBA" id="ARBA00023015"/>
    </source>
</evidence>
<organism evidence="7 8">
    <name type="scientific">Taxus chinensis</name>
    <name type="common">Chinese yew</name>
    <name type="synonym">Taxus wallichiana var. chinensis</name>
    <dbReference type="NCBI Taxonomy" id="29808"/>
    <lineage>
        <taxon>Eukaryota</taxon>
        <taxon>Viridiplantae</taxon>
        <taxon>Streptophyta</taxon>
        <taxon>Embryophyta</taxon>
        <taxon>Tracheophyta</taxon>
        <taxon>Spermatophyta</taxon>
        <taxon>Pinopsida</taxon>
        <taxon>Pinidae</taxon>
        <taxon>Conifers II</taxon>
        <taxon>Cupressales</taxon>
        <taxon>Taxaceae</taxon>
        <taxon>Taxus</taxon>
    </lineage>
</organism>
<evidence type="ECO:0000256" key="1">
    <source>
        <dbReference type="ARBA" id="ARBA00004123"/>
    </source>
</evidence>
<sequence length="243" mass="27988">MDPWGLGSNDGSLNFHESFNSLLWDQAENTPALNPNESVSSNQSFSFYPPVWDKDQYWAHFFQDGFAENHEKREEISEEEVVPVIRLWRPTQVAAPILAWRNKSQKYSVQKSNNLVCLITMAARNLLRERLLIARARPRRGKEMQKKDPNMHSKPNPAPIHWMTASNGGNMARKLLKAAPHPRSYYKCSENNCGVKKRVERDPSDREVLITTYEGNHNHKSPCPTEIYCITDPMLAQPYPLIL</sequence>
<dbReference type="PANTHER" id="PTHR31221:SF334">
    <property type="entry name" value="WRKY TRANSCRIPTION FACTOR 57-RELATED"/>
    <property type="match status" value="1"/>
</dbReference>
<name>A0AA38F764_TAXCH</name>
<dbReference type="EMBL" id="JAHRHJ020003813">
    <property type="protein sequence ID" value="KAH9290682.1"/>
    <property type="molecule type" value="Genomic_DNA"/>
</dbReference>
<keyword evidence="5" id="KW-0539">Nucleus</keyword>
<protein>
    <recommendedName>
        <fullName evidence="6">WRKY domain-containing protein</fullName>
    </recommendedName>
</protein>
<dbReference type="InterPro" id="IPR036576">
    <property type="entry name" value="WRKY_dom_sf"/>
</dbReference>
<evidence type="ECO:0000256" key="3">
    <source>
        <dbReference type="ARBA" id="ARBA00023125"/>
    </source>
</evidence>
<gene>
    <name evidence="7" type="ORF">KI387_034799</name>
</gene>
<dbReference type="GO" id="GO:0043565">
    <property type="term" value="F:sequence-specific DNA binding"/>
    <property type="evidence" value="ECO:0007669"/>
    <property type="project" value="InterPro"/>
</dbReference>
<feature type="non-terminal residue" evidence="7">
    <location>
        <position position="1"/>
    </location>
</feature>
<dbReference type="Gene3D" id="2.20.25.80">
    <property type="entry name" value="WRKY domain"/>
    <property type="match status" value="1"/>
</dbReference>
<evidence type="ECO:0000313" key="7">
    <source>
        <dbReference type="EMBL" id="KAH9290682.1"/>
    </source>
</evidence>
<comment type="caution">
    <text evidence="7">The sequence shown here is derived from an EMBL/GenBank/DDBJ whole genome shotgun (WGS) entry which is preliminary data.</text>
</comment>
<dbReference type="PROSITE" id="PS50811">
    <property type="entry name" value="WRKY"/>
    <property type="match status" value="1"/>
</dbReference>
<evidence type="ECO:0000259" key="6">
    <source>
        <dbReference type="PROSITE" id="PS50811"/>
    </source>
</evidence>
<feature type="domain" description="WRKY" evidence="6">
    <location>
        <begin position="173"/>
        <end position="222"/>
    </location>
</feature>
<evidence type="ECO:0000313" key="8">
    <source>
        <dbReference type="Proteomes" id="UP000824469"/>
    </source>
</evidence>
<keyword evidence="3" id="KW-0238">DNA-binding</keyword>
<proteinExistence type="predicted"/>
<keyword evidence="4" id="KW-0804">Transcription</keyword>
<dbReference type="SUPFAM" id="SSF118290">
    <property type="entry name" value="WRKY DNA-binding domain"/>
    <property type="match status" value="1"/>
</dbReference>
<dbReference type="GO" id="GO:0005634">
    <property type="term" value="C:nucleus"/>
    <property type="evidence" value="ECO:0007669"/>
    <property type="project" value="UniProtKB-SubCell"/>
</dbReference>
<dbReference type="AlphaFoldDB" id="A0AA38F764"/>
<evidence type="ECO:0000256" key="4">
    <source>
        <dbReference type="ARBA" id="ARBA00023163"/>
    </source>
</evidence>
<dbReference type="SMART" id="SM00774">
    <property type="entry name" value="WRKY"/>
    <property type="match status" value="1"/>
</dbReference>
<accession>A0AA38F764</accession>
<evidence type="ECO:0000256" key="5">
    <source>
        <dbReference type="ARBA" id="ARBA00023242"/>
    </source>
</evidence>
<dbReference type="Proteomes" id="UP000824469">
    <property type="component" value="Unassembled WGS sequence"/>
</dbReference>
<dbReference type="InterPro" id="IPR044810">
    <property type="entry name" value="WRKY_plant"/>
</dbReference>
<reference evidence="7 8" key="1">
    <citation type="journal article" date="2021" name="Nat. Plants">
        <title>The Taxus genome provides insights into paclitaxel biosynthesis.</title>
        <authorList>
            <person name="Xiong X."/>
            <person name="Gou J."/>
            <person name="Liao Q."/>
            <person name="Li Y."/>
            <person name="Zhou Q."/>
            <person name="Bi G."/>
            <person name="Li C."/>
            <person name="Du R."/>
            <person name="Wang X."/>
            <person name="Sun T."/>
            <person name="Guo L."/>
            <person name="Liang H."/>
            <person name="Lu P."/>
            <person name="Wu Y."/>
            <person name="Zhang Z."/>
            <person name="Ro D.K."/>
            <person name="Shang Y."/>
            <person name="Huang S."/>
            <person name="Yan J."/>
        </authorList>
    </citation>
    <scope>NUCLEOTIDE SEQUENCE [LARGE SCALE GENOMIC DNA]</scope>
    <source>
        <strain evidence="7">Ta-2019</strain>
    </source>
</reference>
<dbReference type="PANTHER" id="PTHR31221">
    <property type="entry name" value="WRKY TRANSCRIPTION FACTOR PROTEIN 1-RELATED"/>
    <property type="match status" value="1"/>
</dbReference>
<keyword evidence="2" id="KW-0805">Transcription regulation</keyword>
<dbReference type="GO" id="GO:0003700">
    <property type="term" value="F:DNA-binding transcription factor activity"/>
    <property type="evidence" value="ECO:0007669"/>
    <property type="project" value="InterPro"/>
</dbReference>
<keyword evidence="8" id="KW-1185">Reference proteome</keyword>
<dbReference type="Pfam" id="PF03106">
    <property type="entry name" value="WRKY"/>
    <property type="match status" value="1"/>
</dbReference>
<comment type="subcellular location">
    <subcellularLocation>
        <location evidence="1">Nucleus</location>
    </subcellularLocation>
</comment>
<dbReference type="InterPro" id="IPR003657">
    <property type="entry name" value="WRKY_dom"/>
</dbReference>